<organism evidence="2 3">
    <name type="scientific">Lolium multiflorum</name>
    <name type="common">Italian ryegrass</name>
    <name type="synonym">Lolium perenne subsp. multiflorum</name>
    <dbReference type="NCBI Taxonomy" id="4521"/>
    <lineage>
        <taxon>Eukaryota</taxon>
        <taxon>Viridiplantae</taxon>
        <taxon>Streptophyta</taxon>
        <taxon>Embryophyta</taxon>
        <taxon>Tracheophyta</taxon>
        <taxon>Spermatophyta</taxon>
        <taxon>Magnoliopsida</taxon>
        <taxon>Liliopsida</taxon>
        <taxon>Poales</taxon>
        <taxon>Poaceae</taxon>
        <taxon>BOP clade</taxon>
        <taxon>Pooideae</taxon>
        <taxon>Poodae</taxon>
        <taxon>Poeae</taxon>
        <taxon>Poeae Chloroplast Group 2 (Poeae type)</taxon>
        <taxon>Loliodinae</taxon>
        <taxon>Loliinae</taxon>
        <taxon>Lolium</taxon>
    </lineage>
</organism>
<dbReference type="EMBL" id="JAUUTY010000002">
    <property type="protein sequence ID" value="KAK1685964.1"/>
    <property type="molecule type" value="Genomic_DNA"/>
</dbReference>
<evidence type="ECO:0000313" key="3">
    <source>
        <dbReference type="Proteomes" id="UP001231189"/>
    </source>
</evidence>
<accession>A0AAD8TQK8</accession>
<feature type="region of interest" description="Disordered" evidence="1">
    <location>
        <begin position="187"/>
        <end position="224"/>
    </location>
</feature>
<gene>
    <name evidence="2" type="ORF">QYE76_046812</name>
</gene>
<dbReference type="PANTHER" id="PTHR47127">
    <property type="entry name" value="10A19I.15"/>
    <property type="match status" value="1"/>
</dbReference>
<evidence type="ECO:0000256" key="1">
    <source>
        <dbReference type="SAM" id="MobiDB-lite"/>
    </source>
</evidence>
<evidence type="ECO:0000313" key="2">
    <source>
        <dbReference type="EMBL" id="KAK1685964.1"/>
    </source>
</evidence>
<dbReference type="Pfam" id="PF14223">
    <property type="entry name" value="Retrotran_gag_2"/>
    <property type="match status" value="1"/>
</dbReference>
<reference evidence="2" key="1">
    <citation type="submission" date="2023-07" db="EMBL/GenBank/DDBJ databases">
        <title>A chromosome-level genome assembly of Lolium multiflorum.</title>
        <authorList>
            <person name="Chen Y."/>
            <person name="Copetti D."/>
            <person name="Kolliker R."/>
            <person name="Studer B."/>
        </authorList>
    </citation>
    <scope>NUCLEOTIDE SEQUENCE</scope>
    <source>
        <strain evidence="2">02402/16</strain>
        <tissue evidence="2">Leaf</tissue>
    </source>
</reference>
<dbReference type="AlphaFoldDB" id="A0AAD8TQK8"/>
<keyword evidence="3" id="KW-1185">Reference proteome</keyword>
<comment type="caution">
    <text evidence="2">The sequence shown here is derived from an EMBL/GenBank/DDBJ whole genome shotgun (WGS) entry which is preliminary data.</text>
</comment>
<sequence length="325" mass="35595">MFKAALFSILGDNIVDPYMAFDHGKDAWDALEAKFGVSDAGTELYVMEQYYDYRMTDERSVVEQAHEIQSLAKELEQFKCCKDFLRADGKRLTCFVRGVGCKWVFKKKLRPDGTIEKYKARLVAKGYTQKEGFGERSARLGSTTSSSDDEFLHTDNFFPDLSNFFDNLNMADNDAAVKYAMGSSVPLGTLGEDDPDTQDSDTVVHDDDYHPASPGVGASAAPHPGATAYADAARKRKRYVFAEEDVGHMTFIAEAVKAVAEAITNAAPPDVHPSLYPAVMDASSTFSAEAKMVALSHLFDNMSQATVCPYGRGPQGAGAKDLPRQ</sequence>
<protein>
    <recommendedName>
        <fullName evidence="4">Polyprotein</fullName>
    </recommendedName>
</protein>
<feature type="compositionally biased region" description="Low complexity" evidence="1">
    <location>
        <begin position="211"/>
        <end position="224"/>
    </location>
</feature>
<dbReference type="Proteomes" id="UP001231189">
    <property type="component" value="Unassembled WGS sequence"/>
</dbReference>
<name>A0AAD8TQK8_LOLMU</name>
<proteinExistence type="predicted"/>
<evidence type="ECO:0008006" key="4">
    <source>
        <dbReference type="Google" id="ProtNLM"/>
    </source>
</evidence>